<dbReference type="AlphaFoldDB" id="A0A1U7M581"/>
<protein>
    <submittedName>
        <fullName evidence="1">Uncharacterized protein</fullName>
    </submittedName>
</protein>
<dbReference type="EMBL" id="LTDM01000026">
    <property type="protein sequence ID" value="OLS02467.1"/>
    <property type="molecule type" value="Genomic_DNA"/>
</dbReference>
<keyword evidence="2" id="KW-1185">Reference proteome</keyword>
<comment type="caution">
    <text evidence="1">The sequence shown here is derived from an EMBL/GenBank/DDBJ whole genome shotgun (WGS) entry which is preliminary data.</text>
</comment>
<evidence type="ECO:0000313" key="1">
    <source>
        <dbReference type="EMBL" id="OLS02467.1"/>
    </source>
</evidence>
<name>A0A1U7M581_TISCR</name>
<organism evidence="1 2">
    <name type="scientific">Tissierella creatinophila DSM 6911</name>
    <dbReference type="NCBI Taxonomy" id="1123403"/>
    <lineage>
        <taxon>Bacteria</taxon>
        <taxon>Bacillati</taxon>
        <taxon>Bacillota</taxon>
        <taxon>Tissierellia</taxon>
        <taxon>Tissierellales</taxon>
        <taxon>Tissierellaceae</taxon>
        <taxon>Tissierella</taxon>
    </lineage>
</organism>
<gene>
    <name evidence="1" type="ORF">TICRE_15480</name>
</gene>
<dbReference type="Proteomes" id="UP000186112">
    <property type="component" value="Unassembled WGS sequence"/>
</dbReference>
<sequence length="66" mass="8005">MSIGEEVRAEGTNVLVLDIQKKYLILFNKYKKQFIKANNWKEYYEIVSWSSFEYYFSLNELIKNIN</sequence>
<reference evidence="1 2" key="1">
    <citation type="submission" date="2016-02" db="EMBL/GenBank/DDBJ databases">
        <title>Genome sequence of Tissierella creatinophila DSM 6911.</title>
        <authorList>
            <person name="Poehlein A."/>
            <person name="Daniel R."/>
        </authorList>
    </citation>
    <scope>NUCLEOTIDE SEQUENCE [LARGE SCALE GENOMIC DNA]</scope>
    <source>
        <strain evidence="1 2">DSM 6911</strain>
    </source>
</reference>
<evidence type="ECO:0000313" key="2">
    <source>
        <dbReference type="Proteomes" id="UP000186112"/>
    </source>
</evidence>
<accession>A0A1U7M581</accession>
<proteinExistence type="predicted"/>